<dbReference type="EMBL" id="CAMAPE010000009">
    <property type="protein sequence ID" value="CAH9074196.1"/>
    <property type="molecule type" value="Genomic_DNA"/>
</dbReference>
<dbReference type="AlphaFoldDB" id="A0A9P1E2M5"/>
<gene>
    <name evidence="2" type="ORF">CEURO_LOCUS5053</name>
</gene>
<name>A0A9P1E2M5_CUSEU</name>
<keyword evidence="1" id="KW-0812">Transmembrane</keyword>
<organism evidence="2 3">
    <name type="scientific">Cuscuta europaea</name>
    <name type="common">European dodder</name>
    <dbReference type="NCBI Taxonomy" id="41803"/>
    <lineage>
        <taxon>Eukaryota</taxon>
        <taxon>Viridiplantae</taxon>
        <taxon>Streptophyta</taxon>
        <taxon>Embryophyta</taxon>
        <taxon>Tracheophyta</taxon>
        <taxon>Spermatophyta</taxon>
        <taxon>Magnoliopsida</taxon>
        <taxon>eudicotyledons</taxon>
        <taxon>Gunneridae</taxon>
        <taxon>Pentapetalae</taxon>
        <taxon>asterids</taxon>
        <taxon>lamiids</taxon>
        <taxon>Solanales</taxon>
        <taxon>Convolvulaceae</taxon>
        <taxon>Cuscuteae</taxon>
        <taxon>Cuscuta</taxon>
        <taxon>Cuscuta subgen. Cuscuta</taxon>
    </lineage>
</organism>
<protein>
    <submittedName>
        <fullName evidence="2">Uncharacterized protein</fullName>
    </submittedName>
</protein>
<keyword evidence="1" id="KW-1133">Transmembrane helix</keyword>
<dbReference type="OrthoDB" id="1326533at2759"/>
<feature type="transmembrane region" description="Helical" evidence="1">
    <location>
        <begin position="6"/>
        <end position="21"/>
    </location>
</feature>
<accession>A0A9P1E2M5</accession>
<evidence type="ECO:0000256" key="1">
    <source>
        <dbReference type="SAM" id="Phobius"/>
    </source>
</evidence>
<keyword evidence="3" id="KW-1185">Reference proteome</keyword>
<evidence type="ECO:0000313" key="3">
    <source>
        <dbReference type="Proteomes" id="UP001152484"/>
    </source>
</evidence>
<reference evidence="2" key="1">
    <citation type="submission" date="2022-07" db="EMBL/GenBank/DDBJ databases">
        <authorList>
            <person name="Macas J."/>
            <person name="Novak P."/>
            <person name="Neumann P."/>
        </authorList>
    </citation>
    <scope>NUCLEOTIDE SEQUENCE</scope>
</reference>
<proteinExistence type="predicted"/>
<dbReference type="Proteomes" id="UP001152484">
    <property type="component" value="Unassembled WGS sequence"/>
</dbReference>
<sequence>MGPIVLPFVIGCPFVLILIYIDQVNSLHHIIDLQYV</sequence>
<comment type="caution">
    <text evidence="2">The sequence shown here is derived from an EMBL/GenBank/DDBJ whole genome shotgun (WGS) entry which is preliminary data.</text>
</comment>
<evidence type="ECO:0000313" key="2">
    <source>
        <dbReference type="EMBL" id="CAH9074196.1"/>
    </source>
</evidence>
<keyword evidence="1" id="KW-0472">Membrane</keyword>